<keyword evidence="3" id="KW-1185">Reference proteome</keyword>
<dbReference type="Gene3D" id="2.70.98.10">
    <property type="match status" value="1"/>
</dbReference>
<dbReference type="AlphaFoldDB" id="A0A9E7K000"/>
<dbReference type="EMBL" id="CP097506">
    <property type="protein sequence ID" value="URD99583.1"/>
    <property type="molecule type" value="Genomic_DNA"/>
</dbReference>
<feature type="compositionally biased region" description="Polar residues" evidence="1">
    <location>
        <begin position="265"/>
        <end position="277"/>
    </location>
</feature>
<dbReference type="PANTHER" id="PTHR11122">
    <property type="entry name" value="APOSPORY-ASSOCIATED PROTEIN C-RELATED"/>
    <property type="match status" value="1"/>
</dbReference>
<proteinExistence type="predicted"/>
<sequence>MRLLFHSPAMASAAAIFPSSSPLLRASPLKHLGTFHQHLPFASLWRRRKRQISGTAALDSSISIPINVDYLETEFSGHGVTFEAIGDSCVVKMGLVNGSVASLMLPCGLITSYKPYMWHGSTFEVLHTTVSEGDGGAAVVRGGVSMDFKIGGDGSIPWSPSSWSLQSVRGSPEKSIQVELASVSPVDMAEVRCLVTLHQDLLGSELLISNTKSSRLRLTGSFISHLKVSTPDAAYAVGLQGSNYQSRQPFSSRFSMDPPDLGRRSPSTSKKPWTQNVLRRLLPGWGDTGEENEEELNEGGDAEESEGEEEDDYAHLTQKMSRIYTSAPRQFTIIDRVGNHLHSVQLYFSSMQSSFSLCARVMIQGRRNSVVIRRSGFEELYVSSPGSEHEWHGKYAYICIGPAAQLTPLVLGPGETWRGAQYLHNPNL</sequence>
<accession>A0A9E7K000</accession>
<feature type="compositionally biased region" description="Acidic residues" evidence="1">
    <location>
        <begin position="288"/>
        <end position="312"/>
    </location>
</feature>
<reference evidence="2" key="1">
    <citation type="submission" date="2022-05" db="EMBL/GenBank/DDBJ databases">
        <title>The Musa troglodytarum L. genome provides insights into the mechanism of non-climacteric behaviour and enrichment of carotenoids.</title>
        <authorList>
            <person name="Wang J."/>
        </authorList>
    </citation>
    <scope>NUCLEOTIDE SEQUENCE</scope>
    <source>
        <tissue evidence="2">Leaf</tissue>
    </source>
</reference>
<gene>
    <name evidence="2" type="ORF">MUK42_31113</name>
</gene>
<evidence type="ECO:0000313" key="3">
    <source>
        <dbReference type="Proteomes" id="UP001055439"/>
    </source>
</evidence>
<name>A0A9E7K000_9LILI</name>
<evidence type="ECO:0000256" key="1">
    <source>
        <dbReference type="SAM" id="MobiDB-lite"/>
    </source>
</evidence>
<feature type="region of interest" description="Disordered" evidence="1">
    <location>
        <begin position="247"/>
        <end position="313"/>
    </location>
</feature>
<dbReference type="PANTHER" id="PTHR11122:SF15">
    <property type="entry name" value="PROTEIN NDH-DEPENDENT CYCLIC ELECTRON FLOW 5"/>
    <property type="match status" value="1"/>
</dbReference>
<dbReference type="InterPro" id="IPR014718">
    <property type="entry name" value="GH-type_carb-bd"/>
</dbReference>
<dbReference type="Proteomes" id="UP001055439">
    <property type="component" value="Chromosome 4"/>
</dbReference>
<dbReference type="GO" id="GO:0005975">
    <property type="term" value="P:carbohydrate metabolic process"/>
    <property type="evidence" value="ECO:0007669"/>
    <property type="project" value="InterPro"/>
</dbReference>
<protein>
    <recommendedName>
        <fullName evidence="4">NDH-dependent cyclic electron flow 5</fullName>
    </recommendedName>
</protein>
<dbReference type="OrthoDB" id="782148at2759"/>
<dbReference type="InterPro" id="IPR011013">
    <property type="entry name" value="Gal_mutarotase_sf_dom"/>
</dbReference>
<dbReference type="GO" id="GO:0005737">
    <property type="term" value="C:cytoplasm"/>
    <property type="evidence" value="ECO:0007669"/>
    <property type="project" value="TreeGrafter"/>
</dbReference>
<organism evidence="2 3">
    <name type="scientific">Musa troglodytarum</name>
    <name type="common">fe'i banana</name>
    <dbReference type="NCBI Taxonomy" id="320322"/>
    <lineage>
        <taxon>Eukaryota</taxon>
        <taxon>Viridiplantae</taxon>
        <taxon>Streptophyta</taxon>
        <taxon>Embryophyta</taxon>
        <taxon>Tracheophyta</taxon>
        <taxon>Spermatophyta</taxon>
        <taxon>Magnoliopsida</taxon>
        <taxon>Liliopsida</taxon>
        <taxon>Zingiberales</taxon>
        <taxon>Musaceae</taxon>
        <taxon>Musa</taxon>
    </lineage>
</organism>
<dbReference type="GO" id="GO:0047938">
    <property type="term" value="F:glucose-6-phosphate 1-epimerase activity"/>
    <property type="evidence" value="ECO:0007669"/>
    <property type="project" value="TreeGrafter"/>
</dbReference>
<evidence type="ECO:0008006" key="4">
    <source>
        <dbReference type="Google" id="ProtNLM"/>
    </source>
</evidence>
<evidence type="ECO:0000313" key="2">
    <source>
        <dbReference type="EMBL" id="URD99583.1"/>
    </source>
</evidence>
<dbReference type="GO" id="GO:0030246">
    <property type="term" value="F:carbohydrate binding"/>
    <property type="evidence" value="ECO:0007669"/>
    <property type="project" value="InterPro"/>
</dbReference>
<dbReference type="SUPFAM" id="SSF74650">
    <property type="entry name" value="Galactose mutarotase-like"/>
    <property type="match status" value="1"/>
</dbReference>